<dbReference type="PANTHER" id="PTHR34216:SF3">
    <property type="entry name" value="POLY-BETA-1,6-N-ACETYL-D-GLUCOSAMINE N-DEACETYLASE"/>
    <property type="match status" value="1"/>
</dbReference>
<gene>
    <name evidence="3" type="ORF">IAC96_02890</name>
</gene>
<dbReference type="AlphaFoldDB" id="A0A9D1ECX0"/>
<dbReference type="Gene3D" id="3.20.20.370">
    <property type="entry name" value="Glycoside hydrolase/deacetylase"/>
    <property type="match status" value="1"/>
</dbReference>
<proteinExistence type="predicted"/>
<dbReference type="GO" id="GO:0005975">
    <property type="term" value="P:carbohydrate metabolic process"/>
    <property type="evidence" value="ECO:0007669"/>
    <property type="project" value="InterPro"/>
</dbReference>
<evidence type="ECO:0000313" key="4">
    <source>
        <dbReference type="Proteomes" id="UP000824201"/>
    </source>
</evidence>
<dbReference type="PANTHER" id="PTHR34216">
    <property type="match status" value="1"/>
</dbReference>
<keyword evidence="2" id="KW-1133">Transmembrane helix</keyword>
<evidence type="ECO:0000256" key="1">
    <source>
        <dbReference type="SAM" id="MobiDB-lite"/>
    </source>
</evidence>
<evidence type="ECO:0000313" key="3">
    <source>
        <dbReference type="EMBL" id="HIR87875.1"/>
    </source>
</evidence>
<comment type="caution">
    <text evidence="3">The sequence shown here is derived from an EMBL/GenBank/DDBJ whole genome shotgun (WGS) entry which is preliminary data.</text>
</comment>
<feature type="compositionally biased region" description="Polar residues" evidence="1">
    <location>
        <begin position="480"/>
        <end position="491"/>
    </location>
</feature>
<dbReference type="Proteomes" id="UP000824201">
    <property type="component" value="Unassembled WGS sequence"/>
</dbReference>
<accession>A0A9D1ECX0</accession>
<feature type="transmembrane region" description="Helical" evidence="2">
    <location>
        <begin position="20"/>
        <end position="38"/>
    </location>
</feature>
<organism evidence="3 4">
    <name type="scientific">Candidatus Fimimorpha faecalis</name>
    <dbReference type="NCBI Taxonomy" id="2840824"/>
    <lineage>
        <taxon>Bacteria</taxon>
        <taxon>Bacillati</taxon>
        <taxon>Bacillota</taxon>
        <taxon>Clostridia</taxon>
        <taxon>Eubacteriales</taxon>
        <taxon>Candidatus Fimimorpha</taxon>
    </lineage>
</organism>
<dbReference type="SUPFAM" id="SSF88713">
    <property type="entry name" value="Glycoside hydrolase/deacetylase"/>
    <property type="match status" value="1"/>
</dbReference>
<keyword evidence="2" id="KW-0472">Membrane</keyword>
<feature type="region of interest" description="Disordered" evidence="1">
    <location>
        <begin position="464"/>
        <end position="491"/>
    </location>
</feature>
<dbReference type="InterPro" id="IPR011330">
    <property type="entry name" value="Glyco_hydro/deAcase_b/a-brl"/>
</dbReference>
<reference evidence="3" key="2">
    <citation type="journal article" date="2021" name="PeerJ">
        <title>Extensive microbial diversity within the chicken gut microbiome revealed by metagenomics and culture.</title>
        <authorList>
            <person name="Gilroy R."/>
            <person name="Ravi A."/>
            <person name="Getino M."/>
            <person name="Pursley I."/>
            <person name="Horton D.L."/>
            <person name="Alikhan N.F."/>
            <person name="Baker D."/>
            <person name="Gharbi K."/>
            <person name="Hall N."/>
            <person name="Watson M."/>
            <person name="Adriaenssens E.M."/>
            <person name="Foster-Nyarko E."/>
            <person name="Jarju S."/>
            <person name="Secka A."/>
            <person name="Antonio M."/>
            <person name="Oren A."/>
            <person name="Chaudhuri R.R."/>
            <person name="La Ragione R."/>
            <person name="Hildebrand F."/>
            <person name="Pallen M.J."/>
        </authorList>
    </citation>
    <scope>NUCLEOTIDE SEQUENCE</scope>
    <source>
        <strain evidence="3">ChiW13-3771</strain>
    </source>
</reference>
<keyword evidence="2" id="KW-0812">Transmembrane</keyword>
<protein>
    <submittedName>
        <fullName evidence="3">Polysaccharide deacetylase</fullName>
    </submittedName>
</protein>
<name>A0A9D1ECX0_9FIRM</name>
<dbReference type="InterPro" id="IPR051398">
    <property type="entry name" value="Polysacch_Deacetylase"/>
</dbReference>
<sequence length="491" mass="56142">MTNRAKSSTQKKNSGRGPIVALIMVLVIMCAGLGYFIWKHRDSIPTMAGVNENKNPSNGFQETGDEILDQANRLAAMYDYDQAIELLKGQSGYEQNITYTKAVEEYEQKKSELKKWSDNTKITHIFFHTLIVDTDLAFDGDSDADDYNQVMTTVDEFKKIIQEMYERGFVLVNLHDIAKIETQADGTEKMVAQPIMLPEGKTPFVLSQDDVSYYEYMTGDGFAKRLIIDENGKLTNEYVQEDGTTVTGSYDVLPILEDFIEEHPDFSYRGAKGILALTGYNGVFGYRTSDFWYNPDCDYFIDSEKNIAERAKMEYPNENIEQDKETAKKIAQAIKELGWELASHSWGHPNLGECDIDRFKWDTDMWEKEVEPILGDTDIMIFPKGADVGTWRGYEEDNERYAYLKEAGFRYFCNVDSSQYWVQISNDYFRQGRRNLDGTRMYEVVCGKRDLLSDLFDAKEVFDPARPTPVKGVLEEGEKQGSQTTSSKASE</sequence>
<evidence type="ECO:0000256" key="2">
    <source>
        <dbReference type="SAM" id="Phobius"/>
    </source>
</evidence>
<dbReference type="EMBL" id="DVHN01000034">
    <property type="protein sequence ID" value="HIR87875.1"/>
    <property type="molecule type" value="Genomic_DNA"/>
</dbReference>
<reference evidence="3" key="1">
    <citation type="submission" date="2020-10" db="EMBL/GenBank/DDBJ databases">
        <authorList>
            <person name="Gilroy R."/>
        </authorList>
    </citation>
    <scope>NUCLEOTIDE SEQUENCE</scope>
    <source>
        <strain evidence="3">ChiW13-3771</strain>
    </source>
</reference>